<evidence type="ECO:0000256" key="6">
    <source>
        <dbReference type="ARBA" id="ARBA00022989"/>
    </source>
</evidence>
<dbReference type="PANTHER" id="PTHR21137">
    <property type="entry name" value="ODORANT RECEPTOR"/>
    <property type="match status" value="1"/>
</dbReference>
<dbReference type="EMBL" id="JALNTZ010000002">
    <property type="protein sequence ID" value="KAJ3663322.1"/>
    <property type="molecule type" value="Genomic_DNA"/>
</dbReference>
<evidence type="ECO:0000256" key="4">
    <source>
        <dbReference type="ARBA" id="ARBA00022692"/>
    </source>
</evidence>
<feature type="transmembrane region" description="Helical" evidence="10">
    <location>
        <begin position="178"/>
        <end position="206"/>
    </location>
</feature>
<organism evidence="11 12">
    <name type="scientific">Zophobas morio</name>
    <dbReference type="NCBI Taxonomy" id="2755281"/>
    <lineage>
        <taxon>Eukaryota</taxon>
        <taxon>Metazoa</taxon>
        <taxon>Ecdysozoa</taxon>
        <taxon>Arthropoda</taxon>
        <taxon>Hexapoda</taxon>
        <taxon>Insecta</taxon>
        <taxon>Pterygota</taxon>
        <taxon>Neoptera</taxon>
        <taxon>Endopterygota</taxon>
        <taxon>Coleoptera</taxon>
        <taxon>Polyphaga</taxon>
        <taxon>Cucujiformia</taxon>
        <taxon>Tenebrionidae</taxon>
        <taxon>Zophobas</taxon>
    </lineage>
</organism>
<protein>
    <recommendedName>
        <fullName evidence="13">7tm 6 domain containing protein</fullName>
    </recommendedName>
</protein>
<name>A0AA38MPM3_9CUCU</name>
<evidence type="ECO:0000256" key="5">
    <source>
        <dbReference type="ARBA" id="ARBA00022725"/>
    </source>
</evidence>
<evidence type="ECO:0008006" key="13">
    <source>
        <dbReference type="Google" id="ProtNLM"/>
    </source>
</evidence>
<evidence type="ECO:0000256" key="10">
    <source>
        <dbReference type="SAM" id="Phobius"/>
    </source>
</evidence>
<dbReference type="PANTHER" id="PTHR21137:SF35">
    <property type="entry name" value="ODORANT RECEPTOR 19A-RELATED"/>
    <property type="match status" value="1"/>
</dbReference>
<keyword evidence="12" id="KW-1185">Reference proteome</keyword>
<keyword evidence="4 10" id="KW-0812">Transmembrane</keyword>
<comment type="subcellular location">
    <subcellularLocation>
        <location evidence="1">Cell membrane</location>
        <topology evidence="1">Multi-pass membrane protein</topology>
    </subcellularLocation>
</comment>
<keyword evidence="9" id="KW-0807">Transducer</keyword>
<keyword evidence="7 10" id="KW-0472">Membrane</keyword>
<evidence type="ECO:0000256" key="3">
    <source>
        <dbReference type="ARBA" id="ARBA00022606"/>
    </source>
</evidence>
<feature type="transmembrane region" description="Helical" evidence="10">
    <location>
        <begin position="65"/>
        <end position="87"/>
    </location>
</feature>
<gene>
    <name evidence="11" type="ORF">Zmor_007613</name>
</gene>
<keyword evidence="6 10" id="KW-1133">Transmembrane helix</keyword>
<keyword evidence="5" id="KW-0552">Olfaction</keyword>
<dbReference type="Proteomes" id="UP001168821">
    <property type="component" value="Unassembled WGS sequence"/>
</dbReference>
<evidence type="ECO:0000256" key="8">
    <source>
        <dbReference type="ARBA" id="ARBA00023170"/>
    </source>
</evidence>
<proteinExistence type="predicted"/>
<dbReference type="AlphaFoldDB" id="A0AA38MPM3"/>
<reference evidence="11" key="1">
    <citation type="journal article" date="2023" name="G3 (Bethesda)">
        <title>Whole genome assemblies of Zophobas morio and Tenebrio molitor.</title>
        <authorList>
            <person name="Kaur S."/>
            <person name="Stinson S.A."/>
            <person name="diCenzo G.C."/>
        </authorList>
    </citation>
    <scope>NUCLEOTIDE SEQUENCE</scope>
    <source>
        <strain evidence="11">QUZm001</strain>
    </source>
</reference>
<dbReference type="Pfam" id="PF02949">
    <property type="entry name" value="7tm_6"/>
    <property type="match status" value="1"/>
</dbReference>
<keyword evidence="2" id="KW-1003">Cell membrane</keyword>
<evidence type="ECO:0000256" key="2">
    <source>
        <dbReference type="ARBA" id="ARBA00022475"/>
    </source>
</evidence>
<evidence type="ECO:0000256" key="7">
    <source>
        <dbReference type="ARBA" id="ARBA00023136"/>
    </source>
</evidence>
<dbReference type="InterPro" id="IPR004117">
    <property type="entry name" value="7tm6_olfct_rcpt"/>
</dbReference>
<accession>A0AA38MPM3</accession>
<feature type="transmembrane region" description="Helical" evidence="10">
    <location>
        <begin position="127"/>
        <end position="149"/>
    </location>
</feature>
<dbReference type="GO" id="GO:0005886">
    <property type="term" value="C:plasma membrane"/>
    <property type="evidence" value="ECO:0007669"/>
    <property type="project" value="UniProtKB-SubCell"/>
</dbReference>
<evidence type="ECO:0000313" key="12">
    <source>
        <dbReference type="Proteomes" id="UP001168821"/>
    </source>
</evidence>
<sequence length="324" mass="37347">MEKFDSRQKIAVNILMLRLMGLWPEKHESYSPNLYTLYAFISVVGIIGSQNFFQTMNICFVYKDLEALAAGIFLTTTDVLVSVKMCIFIQNIKIVKKVILSLNDDEFQPKNNRQVEMLQSSLKFWKVMYMSYFALISTIATFWSILPILTGSVRNKQLPLDAWYFYDSTISPLYEITYVYQCVAIVFLAISTTSIDSLILVLMIYITGQCNNLCDSLTHLEANKKRNVHKRIIDCIKHHKKILSFALDSNRFFDKIILGQFVTSTTVLASTMFQLSLVNPFSTDGFIRIFYTVAVTTQIFIYCWFGNEVELKVRLDGFINVLPK</sequence>
<comment type="caution">
    <text evidence="11">The sequence shown here is derived from an EMBL/GenBank/DDBJ whole genome shotgun (WGS) entry which is preliminary data.</text>
</comment>
<dbReference type="GO" id="GO:0005549">
    <property type="term" value="F:odorant binding"/>
    <property type="evidence" value="ECO:0007669"/>
    <property type="project" value="InterPro"/>
</dbReference>
<dbReference type="GO" id="GO:0007165">
    <property type="term" value="P:signal transduction"/>
    <property type="evidence" value="ECO:0007669"/>
    <property type="project" value="UniProtKB-KW"/>
</dbReference>
<keyword evidence="3" id="KW-0716">Sensory transduction</keyword>
<keyword evidence="8" id="KW-0675">Receptor</keyword>
<feature type="transmembrane region" description="Helical" evidence="10">
    <location>
        <begin position="256"/>
        <end position="273"/>
    </location>
</feature>
<evidence type="ECO:0000256" key="9">
    <source>
        <dbReference type="ARBA" id="ARBA00023224"/>
    </source>
</evidence>
<dbReference type="GO" id="GO:0004984">
    <property type="term" value="F:olfactory receptor activity"/>
    <property type="evidence" value="ECO:0007669"/>
    <property type="project" value="InterPro"/>
</dbReference>
<feature type="transmembrane region" description="Helical" evidence="10">
    <location>
        <begin position="285"/>
        <end position="305"/>
    </location>
</feature>
<evidence type="ECO:0000313" key="11">
    <source>
        <dbReference type="EMBL" id="KAJ3663322.1"/>
    </source>
</evidence>
<feature type="transmembrane region" description="Helical" evidence="10">
    <location>
        <begin position="34"/>
        <end position="53"/>
    </location>
</feature>
<evidence type="ECO:0000256" key="1">
    <source>
        <dbReference type="ARBA" id="ARBA00004651"/>
    </source>
</evidence>